<dbReference type="InterPro" id="IPR003152">
    <property type="entry name" value="FATC_dom"/>
</dbReference>
<organism evidence="2">
    <name type="scientific">Schistocephalus solidus</name>
    <name type="common">Tapeworm</name>
    <dbReference type="NCBI Taxonomy" id="70667"/>
    <lineage>
        <taxon>Eukaryota</taxon>
        <taxon>Metazoa</taxon>
        <taxon>Spiralia</taxon>
        <taxon>Lophotrochozoa</taxon>
        <taxon>Platyhelminthes</taxon>
        <taxon>Cestoda</taxon>
        <taxon>Eucestoda</taxon>
        <taxon>Diphyllobothriidea</taxon>
        <taxon>Diphyllobothriidae</taxon>
        <taxon>Schistocephalus</taxon>
    </lineage>
</organism>
<dbReference type="InterPro" id="IPR003151">
    <property type="entry name" value="PIK-rel_kinase_FAT"/>
</dbReference>
<dbReference type="GO" id="GO:0006302">
    <property type="term" value="P:double-strand break repair"/>
    <property type="evidence" value="ECO:0007669"/>
    <property type="project" value="TreeGrafter"/>
</dbReference>
<keyword evidence="2" id="KW-0808">Transferase</keyword>
<dbReference type="PROSITE" id="PS50290">
    <property type="entry name" value="PI3_4_KINASE_3"/>
    <property type="match status" value="1"/>
</dbReference>
<dbReference type="GO" id="GO:0000723">
    <property type="term" value="P:telomere maintenance"/>
    <property type="evidence" value="ECO:0007669"/>
    <property type="project" value="TreeGrafter"/>
</dbReference>
<name>A0A0X3P2Q8_SCHSO</name>
<sequence>CESAFKQLSQAWTMKSIEGCRDNLQRSQLLTELEEFLEPMSQHALTDIDACGLLSKWRQQLVEESLEDMTVSEEVLTNRLLFLSKVSSVRAMAAHSDGLLPACFDFRLASAKACIRANSIRRALDRLSPLHKLAKTLDESAEYLIMPQCCRLAWCNTFAGCWSVAYDLDGLNNRCVVELSTDSRQGQIENGLAQGLSALSQCIDFYSQLREAISSHPILSIVQFSHSIEFGRLLARFAQLLSTNRLSADGSAKVDSLLPTLEARSKRVDGFFELHLCPEADNRIDRMNSLAFVFLRRAACLAHGVYDEIRLIKTNPTSITSRTGEARLEVELRMSRVLFSTPAEALIELADFSDVQISAMDSETVGLEGHSSTPPAQFALAHAFIYSVLTSMYLGADAGRLRFARSLQLTGRLGSYMDVEPDVRDACISQHSIDSRHLTQTFRSLVQKIPSWMFLQWLDNLMSALFQDSPVNVLLVESPLLQLCRTYPHTVFYFFRVAVTAALHAAEKRCGPGPRGLSAVERLITHLEANKSSTPSPRTLICKLAQELSQLRVLDRFLSELEKFSEPDLIFRDWAMSEGKNALRTSEPFSDAREQLIQALNRLTENHFTSLIPGSFMHTDANAEDAFTSESTLRERKVKKLSECLRVEFGPAGDKLRTLTPTELSDCLRRVDVAFTSSLTSDNSSFVDLSVRLQSRPSLADYSPWLASFNETQDLNNVSLELPGQFLTYLRRPNHENVVYIHRVHPSVKPLVSLRKPKVLRILGSDGVWSNWLVKSGEDLRQDSRIQHLLHFANHALTCAFTGKHHPISSESDGAADNQTSPLLLRTYLVLPVTSQLGLLRWIPDTKTVAAFCKSAMGTSELARYNSESAVFAAEATKLGGNPDALWTRSGSTLVTRFLALERLVFSMRLLRRGLCQLASSPEWYSLLRWRLISSHAAMSAAHYILGIGDRHLDNFLIDLSSGDLIGIDFGYAFAVTVVILPTPEYVPLRLTASLRELLEPSGPAGHFGVTLSQALSALRVSSNLFFSILKTFIADDSTVDWSAYGLQVGQTGDIFQASRLTLAHNKLIGRCPIQLLLEDCALRSTGRAWFADCANTVRKATNVTTAETEGASQPTNSELLTPTEQARRLVCLSTCPELLSRMHPGWNASL</sequence>
<dbReference type="SUPFAM" id="SSF56112">
    <property type="entry name" value="Protein kinase-like (PK-like)"/>
    <property type="match status" value="1"/>
</dbReference>
<evidence type="ECO:0000259" key="1">
    <source>
        <dbReference type="PROSITE" id="PS50290"/>
    </source>
</evidence>
<gene>
    <name evidence="2" type="primary">PRKDC</name>
    <name evidence="2" type="ORF">TR105118</name>
</gene>
<dbReference type="Pfam" id="PF02259">
    <property type="entry name" value="FAT"/>
    <property type="match status" value="1"/>
</dbReference>
<accession>A0A0X3P2Q8</accession>
<dbReference type="AlphaFoldDB" id="A0A0X3P2Q8"/>
<dbReference type="GO" id="GO:0004674">
    <property type="term" value="F:protein serine/threonine kinase activity"/>
    <property type="evidence" value="ECO:0007669"/>
    <property type="project" value="TreeGrafter"/>
</dbReference>
<dbReference type="Gene3D" id="3.30.1010.10">
    <property type="entry name" value="Phosphatidylinositol 3-kinase Catalytic Subunit, Chain A, domain 4"/>
    <property type="match status" value="1"/>
</dbReference>
<dbReference type="InterPro" id="IPR000403">
    <property type="entry name" value="PI3/4_kinase_cat_dom"/>
</dbReference>
<dbReference type="SMART" id="SM01343">
    <property type="entry name" value="FATC"/>
    <property type="match status" value="1"/>
</dbReference>
<feature type="non-terminal residue" evidence="2">
    <location>
        <position position="1"/>
    </location>
</feature>
<protein>
    <submittedName>
        <fullName evidence="2">DNA-dependent protein kinase catalytic subunit</fullName>
    </submittedName>
</protein>
<evidence type="ECO:0000313" key="2">
    <source>
        <dbReference type="EMBL" id="JAP45963.1"/>
    </source>
</evidence>
<reference evidence="2" key="1">
    <citation type="submission" date="2016-01" db="EMBL/GenBank/DDBJ databases">
        <title>Reference transcriptome for the parasite Schistocephalus solidus: insights into the molecular evolution of parasitism.</title>
        <authorList>
            <person name="Hebert F.O."/>
            <person name="Grambauer S."/>
            <person name="Barber I."/>
            <person name="Landry C.R."/>
            <person name="Aubin-Horth N."/>
        </authorList>
    </citation>
    <scope>NUCLEOTIDE SEQUENCE</scope>
</reference>
<dbReference type="Gene3D" id="1.10.1070.11">
    <property type="entry name" value="Phosphatidylinositol 3-/4-kinase, catalytic domain"/>
    <property type="match status" value="1"/>
</dbReference>
<proteinExistence type="predicted"/>
<keyword evidence="2" id="KW-0418">Kinase</keyword>
<dbReference type="GO" id="GO:0005634">
    <property type="term" value="C:nucleus"/>
    <property type="evidence" value="ECO:0007669"/>
    <property type="project" value="TreeGrafter"/>
</dbReference>
<dbReference type="SMART" id="SM00146">
    <property type="entry name" value="PI3Kc"/>
    <property type="match status" value="1"/>
</dbReference>
<dbReference type="PANTHER" id="PTHR11139">
    <property type="entry name" value="ATAXIA TELANGIECTASIA MUTATED ATM -RELATED"/>
    <property type="match status" value="1"/>
</dbReference>
<dbReference type="PANTHER" id="PTHR11139:SF68">
    <property type="entry name" value="DNA-DEPENDENT PROTEIN KINASE CATALYTIC SUBUNIT"/>
    <property type="match status" value="1"/>
</dbReference>
<dbReference type="InterPro" id="IPR036940">
    <property type="entry name" value="PI3/4_kinase_cat_sf"/>
</dbReference>
<dbReference type="Pfam" id="PF00454">
    <property type="entry name" value="PI3_PI4_kinase"/>
    <property type="match status" value="1"/>
</dbReference>
<dbReference type="EMBL" id="GEEE01017262">
    <property type="protein sequence ID" value="JAP45963.1"/>
    <property type="molecule type" value="Transcribed_RNA"/>
</dbReference>
<feature type="domain" description="PI3K/PI4K catalytic" evidence="1">
    <location>
        <begin position="744"/>
        <end position="1086"/>
    </location>
</feature>
<dbReference type="InterPro" id="IPR011009">
    <property type="entry name" value="Kinase-like_dom_sf"/>
</dbReference>
<dbReference type="InterPro" id="IPR050517">
    <property type="entry name" value="DDR_Repair_Kinase"/>
</dbReference>